<comment type="caution">
    <text evidence="8">The sequence shown here is derived from an EMBL/GenBank/DDBJ whole genome shotgun (WGS) entry which is preliminary data.</text>
</comment>
<evidence type="ECO:0000256" key="5">
    <source>
        <dbReference type="ARBA" id="ARBA00022840"/>
    </source>
</evidence>
<comment type="similarity">
    <text evidence="1">Belongs to the protein kinase superfamily. STE Ser/Thr protein kinase family. MAP kinase kinase kinase subfamily.</text>
</comment>
<dbReference type="InterPro" id="IPR000719">
    <property type="entry name" value="Prot_kinase_dom"/>
</dbReference>
<dbReference type="STRING" id="93759.A0A1R3JIC3"/>
<evidence type="ECO:0000256" key="2">
    <source>
        <dbReference type="ARBA" id="ARBA00022679"/>
    </source>
</evidence>
<keyword evidence="6" id="KW-1133">Transmembrane helix</keyword>
<evidence type="ECO:0000256" key="6">
    <source>
        <dbReference type="SAM" id="Phobius"/>
    </source>
</evidence>
<evidence type="ECO:0000313" key="8">
    <source>
        <dbReference type="EMBL" id="OMO94574.1"/>
    </source>
</evidence>
<dbReference type="InterPro" id="IPR011009">
    <property type="entry name" value="Kinase-like_dom_sf"/>
</dbReference>
<dbReference type="Gene3D" id="1.10.510.10">
    <property type="entry name" value="Transferase(Phosphotransferase) domain 1"/>
    <property type="match status" value="1"/>
</dbReference>
<dbReference type="GO" id="GO:0005737">
    <property type="term" value="C:cytoplasm"/>
    <property type="evidence" value="ECO:0007669"/>
    <property type="project" value="TreeGrafter"/>
</dbReference>
<dbReference type="InterPro" id="IPR050538">
    <property type="entry name" value="MAP_kinase_kinase_kinase"/>
</dbReference>
<dbReference type="GO" id="GO:0005524">
    <property type="term" value="F:ATP binding"/>
    <property type="evidence" value="ECO:0007669"/>
    <property type="project" value="UniProtKB-KW"/>
</dbReference>
<dbReference type="PANTHER" id="PTHR48016:SF17">
    <property type="entry name" value="MITOGEN-ACTIVATED PROTEIN KINASE KINASE KINASE YODA"/>
    <property type="match status" value="1"/>
</dbReference>
<keyword evidence="9" id="KW-1185">Reference proteome</keyword>
<dbReference type="PANTHER" id="PTHR48016">
    <property type="entry name" value="MAP KINASE KINASE KINASE SSK2-RELATED-RELATED"/>
    <property type="match status" value="1"/>
</dbReference>
<feature type="transmembrane region" description="Helical" evidence="6">
    <location>
        <begin position="215"/>
        <end position="235"/>
    </location>
</feature>
<name>A0A1R3JIC3_9ROSI</name>
<keyword evidence="5" id="KW-0067">ATP-binding</keyword>
<dbReference type="Proteomes" id="UP000187203">
    <property type="component" value="Unassembled WGS sequence"/>
</dbReference>
<keyword evidence="6" id="KW-0472">Membrane</keyword>
<gene>
    <name evidence="8" type="ORF">COLO4_16282</name>
</gene>
<proteinExistence type="inferred from homology"/>
<dbReference type="EMBL" id="AWUE01015997">
    <property type="protein sequence ID" value="OMO94574.1"/>
    <property type="molecule type" value="Genomic_DNA"/>
</dbReference>
<accession>A0A1R3JIC3</accession>
<evidence type="ECO:0000259" key="7">
    <source>
        <dbReference type="PROSITE" id="PS50011"/>
    </source>
</evidence>
<evidence type="ECO:0000313" key="9">
    <source>
        <dbReference type="Proteomes" id="UP000187203"/>
    </source>
</evidence>
<organism evidence="8 9">
    <name type="scientific">Corchorus olitorius</name>
    <dbReference type="NCBI Taxonomy" id="93759"/>
    <lineage>
        <taxon>Eukaryota</taxon>
        <taxon>Viridiplantae</taxon>
        <taxon>Streptophyta</taxon>
        <taxon>Embryophyta</taxon>
        <taxon>Tracheophyta</taxon>
        <taxon>Spermatophyta</taxon>
        <taxon>Magnoliopsida</taxon>
        <taxon>eudicotyledons</taxon>
        <taxon>Gunneridae</taxon>
        <taxon>Pentapetalae</taxon>
        <taxon>rosids</taxon>
        <taxon>malvids</taxon>
        <taxon>Malvales</taxon>
        <taxon>Malvaceae</taxon>
        <taxon>Grewioideae</taxon>
        <taxon>Apeibeae</taxon>
        <taxon>Corchorus</taxon>
    </lineage>
</organism>
<evidence type="ECO:0000256" key="3">
    <source>
        <dbReference type="ARBA" id="ARBA00022741"/>
    </source>
</evidence>
<reference evidence="9" key="1">
    <citation type="submission" date="2013-09" db="EMBL/GenBank/DDBJ databases">
        <title>Corchorus olitorius genome sequencing.</title>
        <authorList>
            <person name="Alam M."/>
            <person name="Haque M.S."/>
            <person name="Islam M.S."/>
            <person name="Emdad E.M."/>
            <person name="Islam M.M."/>
            <person name="Ahmed B."/>
            <person name="Halim A."/>
            <person name="Hossen Q.M.M."/>
            <person name="Hossain M.Z."/>
            <person name="Ahmed R."/>
            <person name="Khan M.M."/>
            <person name="Islam R."/>
            <person name="Rashid M.M."/>
            <person name="Khan S.A."/>
            <person name="Rahman M.S."/>
            <person name="Alam M."/>
            <person name="Yahiya A.S."/>
            <person name="Khan M.S."/>
            <person name="Azam M.S."/>
            <person name="Haque T."/>
            <person name="Lashkar M.Z.H."/>
            <person name="Akhand A.I."/>
            <person name="Morshed G."/>
            <person name="Roy S."/>
            <person name="Uddin K.S."/>
            <person name="Rabeya T."/>
            <person name="Hossain A.S."/>
            <person name="Chowdhury A."/>
            <person name="Snigdha A.R."/>
            <person name="Mortoza M.S."/>
            <person name="Matin S.A."/>
            <person name="Hoque S.M.E."/>
            <person name="Islam M.K."/>
            <person name="Roy D.K."/>
            <person name="Haider R."/>
            <person name="Moosa M.M."/>
            <person name="Elias S.M."/>
            <person name="Hasan A.M."/>
            <person name="Jahan S."/>
            <person name="Shafiuddin M."/>
            <person name="Mahmood N."/>
            <person name="Shommy N.S."/>
        </authorList>
    </citation>
    <scope>NUCLEOTIDE SEQUENCE [LARGE SCALE GENOMIC DNA]</scope>
    <source>
        <strain evidence="9">cv. O-4</strain>
    </source>
</reference>
<keyword evidence="6" id="KW-0812">Transmembrane</keyword>
<dbReference type="PROSITE" id="PS50011">
    <property type="entry name" value="PROTEIN_KINASE_DOM"/>
    <property type="match status" value="1"/>
</dbReference>
<dbReference type="GO" id="GO:0004709">
    <property type="term" value="F:MAP kinase kinase kinase activity"/>
    <property type="evidence" value="ECO:0007669"/>
    <property type="project" value="TreeGrafter"/>
</dbReference>
<protein>
    <recommendedName>
        <fullName evidence="7">Protein kinase domain-containing protein</fullName>
    </recommendedName>
</protein>
<feature type="domain" description="Protein kinase" evidence="7">
    <location>
        <begin position="1"/>
        <end position="126"/>
    </location>
</feature>
<dbReference type="SUPFAM" id="SSF56112">
    <property type="entry name" value="Protein kinase-like (PK-like)"/>
    <property type="match status" value="1"/>
</dbReference>
<evidence type="ECO:0000256" key="1">
    <source>
        <dbReference type="ARBA" id="ARBA00006529"/>
    </source>
</evidence>
<keyword evidence="2" id="KW-0808">Transferase</keyword>
<evidence type="ECO:0000256" key="4">
    <source>
        <dbReference type="ARBA" id="ARBA00022777"/>
    </source>
</evidence>
<dbReference type="AlphaFoldDB" id="A0A1R3JIC3"/>
<keyword evidence="3" id="KW-0547">Nucleotide-binding</keyword>
<keyword evidence="4" id="KW-0418">Kinase</keyword>
<sequence>MFYHSGQLIVYIFLDPVAAAMFKIGNSLELPAPEVIKSSNRCNLAVDIWSLGWTLLEMTTTKPPWTQYEGKGELPVVSGNGRWNAVEPLGGNELPTKTSSLGSIMGDREPINRVQLNVMIKDHTARIMVTTFGGLAQGLLSLGPNEAVITRWIGYSNSDSGVAFDLILVSPSLFAEERYHSLDSLKASSPTFGSTGTAFGVSNAPVFGKESAFRASSMAFFALLLLGLQLLLLILQVPMISEHLDSGPAFGQSSSAFGNNPLDLLDLEHRVLLLVSIQRLQENADRRSTIVMRILVKLKISYHIRLSSYMLEAGRVGKRSRVDMPVLVVVIDRLDNIVDLQQMLSNTTYKRSAGNGYNQPNSFPFSKLVLQSSTRLWFPLYFFSPIHTKSHDFLTFFAAVALFAHLLPYTMPYRLFFSLYCSGVCSSVFPLSSVPFSKPIRSLSIAAIVAAPPKSKKVEDLKSGFATQIS</sequence>